<keyword evidence="2" id="KW-1185">Reference proteome</keyword>
<protein>
    <submittedName>
        <fullName evidence="1">Uncharacterized protein</fullName>
    </submittedName>
</protein>
<organism evidence="1 2">
    <name type="scientific">Marvinbryantia formatexigens DSM 14469</name>
    <dbReference type="NCBI Taxonomy" id="478749"/>
    <lineage>
        <taxon>Bacteria</taxon>
        <taxon>Bacillati</taxon>
        <taxon>Bacillota</taxon>
        <taxon>Clostridia</taxon>
        <taxon>Lachnospirales</taxon>
        <taxon>Lachnospiraceae</taxon>
        <taxon>Marvinbryantia</taxon>
    </lineage>
</organism>
<evidence type="ECO:0000313" key="2">
    <source>
        <dbReference type="Proteomes" id="UP000005561"/>
    </source>
</evidence>
<dbReference type="EMBL" id="ACCL02000010">
    <property type="protein sequence ID" value="EET60609.1"/>
    <property type="molecule type" value="Genomic_DNA"/>
</dbReference>
<reference evidence="1" key="1">
    <citation type="submission" date="2009-07" db="EMBL/GenBank/DDBJ databases">
        <authorList>
            <person name="Weinstock G."/>
            <person name="Sodergren E."/>
            <person name="Clifton S."/>
            <person name="Fulton L."/>
            <person name="Fulton B."/>
            <person name="Courtney L."/>
            <person name="Fronick C."/>
            <person name="Harrison M."/>
            <person name="Strong C."/>
            <person name="Farmer C."/>
            <person name="Delahaunty K."/>
            <person name="Markovic C."/>
            <person name="Hall O."/>
            <person name="Minx P."/>
            <person name="Tomlinson C."/>
            <person name="Mitreva M."/>
            <person name="Nelson J."/>
            <person name="Hou S."/>
            <person name="Wollam A."/>
            <person name="Pepin K.H."/>
            <person name="Johnson M."/>
            <person name="Bhonagiri V."/>
            <person name="Nash W.E."/>
            <person name="Warren W."/>
            <person name="Chinwalla A."/>
            <person name="Mardis E.R."/>
            <person name="Wilson R.K."/>
        </authorList>
    </citation>
    <scope>NUCLEOTIDE SEQUENCE [LARGE SCALE GENOMIC DNA]</scope>
    <source>
        <strain evidence="1">DSM 14469</strain>
    </source>
</reference>
<accession>C6LFM4</accession>
<gene>
    <name evidence="1" type="ORF">BRYFOR_07427</name>
</gene>
<sequence>MNLPLCDKESIAHFGRDGNRNVPVFLCLLYRCRERNKNFTKKDEISLLFLVKLVYDCNMTNVLG</sequence>
<comment type="caution">
    <text evidence="1">The sequence shown here is derived from an EMBL/GenBank/DDBJ whole genome shotgun (WGS) entry which is preliminary data.</text>
</comment>
<name>C6LFM4_9FIRM</name>
<dbReference type="Proteomes" id="UP000005561">
    <property type="component" value="Unassembled WGS sequence"/>
</dbReference>
<proteinExistence type="predicted"/>
<evidence type="ECO:0000313" key="1">
    <source>
        <dbReference type="EMBL" id="EET60609.1"/>
    </source>
</evidence>
<dbReference type="AlphaFoldDB" id="C6LFM4"/>